<feature type="region of interest" description="Disordered" evidence="1">
    <location>
        <begin position="344"/>
        <end position="464"/>
    </location>
</feature>
<feature type="compositionally biased region" description="Basic and acidic residues" evidence="1">
    <location>
        <begin position="915"/>
        <end position="932"/>
    </location>
</feature>
<sequence length="952" mass="105810">MCVGMDSGTGLDHAVFHLTPTRTRCDLVIFCGGTQEKLASGLFQPFVSHLKFVKDEISKGGYSITLRPPAKDLSRFTKSTFERFVRFVSTPEILERFISLEKEIVQIESSLQDYDLDVATVAGQGDEGSPPAANLSIVKLPDSSKLQSETVEENNHPQEENSRLRLQHLLESRKAMLLKSQAMAYARGRAAGFDMDDMDELISFADAFGASRLREACLEFKKLCEKKQADVPWMEELSAMEAYVSSNLSFPATSGIMLANEMSAPGQGVTLHYPSGDGSNDTVAANGFPGEPNVENGKDDNVSSTPSAKAQMQIPWPHQFPPYMYPIQQMPPYPGYPFPVMQSGLPNNPNGNNQWPFNSEASYPDMKREKKNVSKSSSERKKKTSHKEEDEYSEEETHSSNSDSGEDSGESDTTSVRERRHSSAGSTHRRKHKKKSSRTVVIRNINYISSKGKEGDPDGDSAEYSSIEDELIDGDTLKQSVEDVVESLKKNRKTKQHTHGKKDRNDQILGNGTVDAEDNDHVDNQSPLGNKTNDNWGAFQTLLMTSTDKTDQPPYSMDEQSMLRSFENESSYMTEQTVELGKEKVGIKLKASEDSFLATKDRRGMDGSVINSMDFGSVENLRPGLKRADCGNEVMLISGRTEEYGKMLNHTPAGDVDTSLTRMRKGEDSFIVNMRPLQSGDATLKEMIFDGNYASMENQSVRPGRGKEDIVVDDSIMIQSRPTVDEPYNDFHLTRDISMVAEFTSTIQHENGTLDNSEDKRGLSKSYEPDDLFMMLDRDSEVEPGKQSWSMDSAINISLAEAERFSRNEACDNTNDKNALDGDTNSGNKEVQAKKEPGKDAKSKVVQRTIGRSRPDLTSKTRKPSTITRPTVQKSKLEKEEETRKKMEELLIQRQKRIAERTAASGLTSAGSKKSPADSKTAKTPTKVDKTKSPSTGRVINKVNSQNRAVRV</sequence>
<dbReference type="OMA" id="SDSTCAG"/>
<feature type="compositionally biased region" description="Polar residues" evidence="1">
    <location>
        <begin position="524"/>
        <end position="533"/>
    </location>
</feature>
<dbReference type="InParanoid" id="A0A059C8D7"/>
<feature type="compositionally biased region" description="Polar residues" evidence="1">
    <location>
        <begin position="933"/>
        <end position="952"/>
    </location>
</feature>
<dbReference type="PANTHER" id="PTHR31008">
    <property type="entry name" value="COP1-INTERACTING PROTEIN-RELATED"/>
    <property type="match status" value="1"/>
</dbReference>
<gene>
    <name evidence="2" type="ORF">EUGRSUZ_E03358</name>
</gene>
<accession>A0A059C8D7</accession>
<feature type="compositionally biased region" description="Low complexity" evidence="1">
    <location>
        <begin position="346"/>
        <end position="358"/>
    </location>
</feature>
<proteinExistence type="predicted"/>
<dbReference type="PANTHER" id="PTHR31008:SF0">
    <property type="entry name" value="CSL1"/>
    <property type="match status" value="1"/>
</dbReference>
<name>A0A059C8D7_EUCGR</name>
<feature type="compositionally biased region" description="Basic residues" evidence="1">
    <location>
        <begin position="418"/>
        <end position="437"/>
    </location>
</feature>
<feature type="compositionally biased region" description="Basic and acidic residues" evidence="1">
    <location>
        <begin position="875"/>
        <end position="891"/>
    </location>
</feature>
<feature type="region of interest" description="Disordered" evidence="1">
    <location>
        <begin position="488"/>
        <end position="533"/>
    </location>
</feature>
<reference evidence="2" key="1">
    <citation type="submission" date="2013-07" db="EMBL/GenBank/DDBJ databases">
        <title>The genome of Eucalyptus grandis.</title>
        <authorList>
            <person name="Schmutz J."/>
            <person name="Hayes R."/>
            <person name="Myburg A."/>
            <person name="Tuskan G."/>
            <person name="Grattapaglia D."/>
            <person name="Rokhsar D.S."/>
        </authorList>
    </citation>
    <scope>NUCLEOTIDE SEQUENCE</scope>
    <source>
        <tissue evidence="2">Leaf extractions</tissue>
    </source>
</reference>
<dbReference type="AlphaFoldDB" id="A0A059C8D7"/>
<dbReference type="Gramene" id="KCW74632">
    <property type="protein sequence ID" value="KCW74632"/>
    <property type="gene ID" value="EUGRSUZ_E03358"/>
</dbReference>
<evidence type="ECO:0000256" key="1">
    <source>
        <dbReference type="SAM" id="MobiDB-lite"/>
    </source>
</evidence>
<dbReference type="STRING" id="71139.A0A059C8D7"/>
<feature type="compositionally biased region" description="Basic and acidic residues" evidence="1">
    <location>
        <begin position="809"/>
        <end position="820"/>
    </location>
</feature>
<feature type="region of interest" description="Disordered" evidence="1">
    <location>
        <begin position="809"/>
        <end position="952"/>
    </location>
</feature>
<evidence type="ECO:0008006" key="3">
    <source>
        <dbReference type="Google" id="ProtNLM"/>
    </source>
</evidence>
<feature type="compositionally biased region" description="Basic and acidic residues" evidence="1">
    <location>
        <begin position="831"/>
        <end position="843"/>
    </location>
</feature>
<protein>
    <recommendedName>
        <fullName evidence="3">COP1-interacting protein 7</fullName>
    </recommendedName>
</protein>
<dbReference type="EMBL" id="KK198757">
    <property type="protein sequence ID" value="KCW74632.1"/>
    <property type="molecule type" value="Genomic_DNA"/>
</dbReference>
<organism evidence="2">
    <name type="scientific">Eucalyptus grandis</name>
    <name type="common">Flooded gum</name>
    <dbReference type="NCBI Taxonomy" id="71139"/>
    <lineage>
        <taxon>Eukaryota</taxon>
        <taxon>Viridiplantae</taxon>
        <taxon>Streptophyta</taxon>
        <taxon>Embryophyta</taxon>
        <taxon>Tracheophyta</taxon>
        <taxon>Spermatophyta</taxon>
        <taxon>Magnoliopsida</taxon>
        <taxon>eudicotyledons</taxon>
        <taxon>Gunneridae</taxon>
        <taxon>Pentapetalae</taxon>
        <taxon>rosids</taxon>
        <taxon>malvids</taxon>
        <taxon>Myrtales</taxon>
        <taxon>Myrtaceae</taxon>
        <taxon>Myrtoideae</taxon>
        <taxon>Eucalypteae</taxon>
        <taxon>Eucalyptus</taxon>
    </lineage>
</organism>
<feature type="region of interest" description="Disordered" evidence="1">
    <location>
        <begin position="282"/>
        <end position="311"/>
    </location>
</feature>
<evidence type="ECO:0000313" key="2">
    <source>
        <dbReference type="EMBL" id="KCW74632.1"/>
    </source>
</evidence>
<feature type="compositionally biased region" description="Polar residues" evidence="1">
    <location>
        <begin position="864"/>
        <end position="873"/>
    </location>
</feature>
<dbReference type="eggNOG" id="ENOG502QTSA">
    <property type="taxonomic scope" value="Eukaryota"/>
</dbReference>
<dbReference type="KEGG" id="egr:104445311"/>
<feature type="compositionally biased region" description="Basic residues" evidence="1">
    <location>
        <begin position="490"/>
        <end position="502"/>
    </location>
</feature>
<dbReference type="OrthoDB" id="1749136at2759"/>